<name>A0A2M9HTJ6_9BIFI</name>
<dbReference type="EMBL" id="PGLQ01000001">
    <property type="protein sequence ID" value="PJM80119.1"/>
    <property type="molecule type" value="Genomic_DNA"/>
</dbReference>
<proteinExistence type="predicted"/>
<accession>A0A2M9HTJ6</accession>
<keyword evidence="2" id="KW-1185">Reference proteome</keyword>
<evidence type="ECO:0000313" key="2">
    <source>
        <dbReference type="Proteomes" id="UP000228755"/>
    </source>
</evidence>
<dbReference type="CDD" id="cd09854">
    <property type="entry name" value="PIN_VapC-like"/>
    <property type="match status" value="1"/>
</dbReference>
<dbReference type="SUPFAM" id="SSF88723">
    <property type="entry name" value="PIN domain-like"/>
    <property type="match status" value="1"/>
</dbReference>
<organism evidence="1 2">
    <name type="scientific">Bifidobacterium scaligerum</name>
    <dbReference type="NCBI Taxonomy" id="2052656"/>
    <lineage>
        <taxon>Bacteria</taxon>
        <taxon>Bacillati</taxon>
        <taxon>Actinomycetota</taxon>
        <taxon>Actinomycetes</taxon>
        <taxon>Bifidobacteriales</taxon>
        <taxon>Bifidobacteriaceae</taxon>
        <taxon>Bifidobacterium</taxon>
    </lineage>
</organism>
<evidence type="ECO:0000313" key="1">
    <source>
        <dbReference type="EMBL" id="PJM80119.1"/>
    </source>
</evidence>
<evidence type="ECO:0008006" key="3">
    <source>
        <dbReference type="Google" id="ProtNLM"/>
    </source>
</evidence>
<protein>
    <recommendedName>
        <fullName evidence="3">PIN domain-containing protein</fullName>
    </recommendedName>
</protein>
<reference evidence="1 2" key="1">
    <citation type="submission" date="2017-11" db="EMBL/GenBank/DDBJ databases">
        <title>Draft genome sequences of strains TRE 1, TRE D, TRE H and TRI 7, isolated from tamarins, belonging to four potential novel Bifidobacterium species.</title>
        <authorList>
            <person name="Mattarelli P."/>
            <person name="Modesto M."/>
            <person name="Bonetti A."/>
            <person name="Puglisi E."/>
            <person name="Morelli L."/>
        </authorList>
    </citation>
    <scope>NUCLEOTIDE SEQUENCE [LARGE SCALE GENOMIC DNA]</scope>
    <source>
        <strain evidence="2">TRED</strain>
    </source>
</reference>
<gene>
    <name evidence="1" type="ORF">CUU80_03100</name>
</gene>
<dbReference type="RefSeq" id="WP_100495885.1">
    <property type="nucleotide sequence ID" value="NZ_PGLQ01000001.1"/>
</dbReference>
<dbReference type="OrthoDB" id="211933at2"/>
<dbReference type="AlphaFoldDB" id="A0A2M9HTJ6"/>
<dbReference type="Proteomes" id="UP000228755">
    <property type="component" value="Unassembled WGS sequence"/>
</dbReference>
<comment type="caution">
    <text evidence="1">The sequence shown here is derived from an EMBL/GenBank/DDBJ whole genome shotgun (WGS) entry which is preliminary data.</text>
</comment>
<sequence>MIDYGRHGGCIRRVLLDTNILVNSTARKWIYAFYREDAPFEPYTSRQLVGETSIVLARIRREKYSKNRQWKIPEKENNVLPILLKNIAELTPRTDRRLTRDSFIGSDRGDMFLHSIMVCNECSCLVTNDRKLYGWLSDAQRAELGYEVMTADMFLCSLAEDGSTLLKTLNYQFEQYASTNATPYSRMVSDLKRAQCPTFAKLIDGMAQPPHAQTNTTIKEHQS</sequence>
<dbReference type="InterPro" id="IPR029060">
    <property type="entry name" value="PIN-like_dom_sf"/>
</dbReference>